<dbReference type="OrthoDB" id="5385013at2759"/>
<evidence type="ECO:0000259" key="1">
    <source>
        <dbReference type="Pfam" id="PF24086"/>
    </source>
</evidence>
<dbReference type="Pfam" id="PF24086">
    <property type="entry name" value="DUF7371"/>
    <property type="match status" value="1"/>
</dbReference>
<sequence>MLVLTGYAWDPVTREEIPMVNHTVILRPCTGFEGCRLQEIRLPSDFGSLSGLQIQAFVHDDPKMFFVDDLQLSWSDNSCAAGLVRAASR</sequence>
<dbReference type="RefSeq" id="XP_033457499.1">
    <property type="nucleotide sequence ID" value="XM_033608177.1"/>
</dbReference>
<reference evidence="3" key="1">
    <citation type="submission" date="2020-01" db="EMBL/GenBank/DDBJ databases">
        <authorList>
            <consortium name="DOE Joint Genome Institute"/>
            <person name="Haridas S."/>
            <person name="Albert R."/>
            <person name="Binder M."/>
            <person name="Bloem J."/>
            <person name="Labutti K."/>
            <person name="Salamov A."/>
            <person name="Andreopoulos B."/>
            <person name="Baker S.E."/>
            <person name="Barry K."/>
            <person name="Bills G."/>
            <person name="Bluhm B.H."/>
            <person name="Cannon C."/>
            <person name="Castanera R."/>
            <person name="Culley D.E."/>
            <person name="Daum C."/>
            <person name="Ezra D."/>
            <person name="Gonzalez J.B."/>
            <person name="Henrissat B."/>
            <person name="Kuo A."/>
            <person name="Liang C."/>
            <person name="Lipzen A."/>
            <person name="Lutzoni F."/>
            <person name="Magnuson J."/>
            <person name="Mondo S."/>
            <person name="Nolan M."/>
            <person name="Ohm R."/>
            <person name="Pangilinan J."/>
            <person name="Park H.-J."/>
            <person name="Ramirez L."/>
            <person name="Alfaro M."/>
            <person name="Sun H."/>
            <person name="Tritt A."/>
            <person name="Yoshinaga Y."/>
            <person name="Zwiers L.-H."/>
            <person name="Turgeon B.G."/>
            <person name="Goodwin S.B."/>
            <person name="Spatafora J.W."/>
            <person name="Crous P.W."/>
            <person name="Grigoriev I.V."/>
        </authorList>
    </citation>
    <scope>NUCLEOTIDE SEQUENCE</scope>
    <source>
        <strain evidence="3">CBS 342.82</strain>
    </source>
</reference>
<organism evidence="3">
    <name type="scientific">Dissoconium aciculare CBS 342.82</name>
    <dbReference type="NCBI Taxonomy" id="1314786"/>
    <lineage>
        <taxon>Eukaryota</taxon>
        <taxon>Fungi</taxon>
        <taxon>Dikarya</taxon>
        <taxon>Ascomycota</taxon>
        <taxon>Pezizomycotina</taxon>
        <taxon>Dothideomycetes</taxon>
        <taxon>Dothideomycetidae</taxon>
        <taxon>Mycosphaerellales</taxon>
        <taxon>Dissoconiaceae</taxon>
        <taxon>Dissoconium</taxon>
    </lineage>
</organism>
<reference evidence="3" key="3">
    <citation type="submission" date="2025-08" db="UniProtKB">
        <authorList>
            <consortium name="RefSeq"/>
        </authorList>
    </citation>
    <scope>IDENTIFICATION</scope>
    <source>
        <strain evidence="3">CBS 342.82</strain>
    </source>
</reference>
<evidence type="ECO:0000313" key="3">
    <source>
        <dbReference type="RefSeq" id="XP_033457499.1"/>
    </source>
</evidence>
<dbReference type="InterPro" id="IPR055795">
    <property type="entry name" value="DUF7371"/>
</dbReference>
<keyword evidence="2" id="KW-1185">Reference proteome</keyword>
<protein>
    <recommendedName>
        <fullName evidence="1">DUF7371 domain-containing protein</fullName>
    </recommendedName>
</protein>
<gene>
    <name evidence="3" type="ORF">K489DRAFT_415801</name>
</gene>
<reference evidence="3" key="2">
    <citation type="submission" date="2020-04" db="EMBL/GenBank/DDBJ databases">
        <authorList>
            <consortium name="NCBI Genome Project"/>
        </authorList>
    </citation>
    <scope>NUCLEOTIDE SEQUENCE</scope>
    <source>
        <strain evidence="3">CBS 342.82</strain>
    </source>
</reference>
<dbReference type="AlphaFoldDB" id="A0A6J3LXR1"/>
<name>A0A6J3LXR1_9PEZI</name>
<proteinExistence type="predicted"/>
<feature type="domain" description="DUF7371" evidence="1">
    <location>
        <begin position="2"/>
        <end position="85"/>
    </location>
</feature>
<evidence type="ECO:0000313" key="2">
    <source>
        <dbReference type="Proteomes" id="UP000504637"/>
    </source>
</evidence>
<accession>A0A6J3LXR1</accession>
<dbReference type="Proteomes" id="UP000504637">
    <property type="component" value="Unplaced"/>
</dbReference>
<dbReference type="GeneID" id="54365976"/>